<evidence type="ECO:0000256" key="5">
    <source>
        <dbReference type="ARBA" id="ARBA00022801"/>
    </source>
</evidence>
<dbReference type="CDD" id="cd00840">
    <property type="entry name" value="MPP_Mre11_N"/>
    <property type="match status" value="1"/>
</dbReference>
<comment type="function">
    <text evidence="7">SbcCD cleaves DNA hairpin structures. These structures can inhibit DNA replication and are intermediates in certain DNA recombination reactions. The complex acts as a 3'-&gt;5' double strand exonuclease that can open hairpins. It also has a 5' single-strand endonuclease activity.</text>
</comment>
<dbReference type="GO" id="GO:0006310">
    <property type="term" value="P:DNA recombination"/>
    <property type="evidence" value="ECO:0007669"/>
    <property type="project" value="UniProtKB-KW"/>
</dbReference>
<dbReference type="GO" id="GO:0006260">
    <property type="term" value="P:DNA replication"/>
    <property type="evidence" value="ECO:0007669"/>
    <property type="project" value="UniProtKB-KW"/>
</dbReference>
<comment type="similarity">
    <text evidence="1 7">Belongs to the SbcD family.</text>
</comment>
<dbReference type="InterPro" id="IPR041796">
    <property type="entry name" value="Mre11_N"/>
</dbReference>
<evidence type="ECO:0000313" key="11">
    <source>
        <dbReference type="Proteomes" id="UP000236214"/>
    </source>
</evidence>
<keyword evidence="7" id="KW-0233">DNA recombination</keyword>
<dbReference type="PANTHER" id="PTHR30337">
    <property type="entry name" value="COMPONENT OF ATP-DEPENDENT DSDNA EXONUCLEASE"/>
    <property type="match status" value="1"/>
</dbReference>
<comment type="subunit">
    <text evidence="2 7">Heterodimer of SbcC and SbcD.</text>
</comment>
<keyword evidence="7" id="KW-0255">Endonuclease</keyword>
<evidence type="ECO:0000256" key="7">
    <source>
        <dbReference type="RuleBase" id="RU363069"/>
    </source>
</evidence>
<gene>
    <name evidence="7 10" type="primary">sbcD</name>
    <name evidence="10" type="ORF">TEHN7118_1582</name>
</gene>
<dbReference type="NCBIfam" id="TIGR00619">
    <property type="entry name" value="sbcd"/>
    <property type="match status" value="1"/>
</dbReference>
<feature type="domain" description="Calcineurin-like phosphoesterase" evidence="8">
    <location>
        <begin position="11"/>
        <end position="222"/>
    </location>
</feature>
<keyword evidence="4 7" id="KW-0540">Nuclease</keyword>
<dbReference type="InterPro" id="IPR029052">
    <property type="entry name" value="Metallo-depent_PP-like"/>
</dbReference>
<keyword evidence="11" id="KW-1185">Reference proteome</keyword>
<comment type="caution">
    <text evidence="10">The sequence shown here is derived from an EMBL/GenBank/DDBJ whole genome shotgun (WGS) entry which is preliminary data.</text>
</comment>
<evidence type="ECO:0000259" key="8">
    <source>
        <dbReference type="Pfam" id="PF00149"/>
    </source>
</evidence>
<organism evidence="10 11">
    <name type="scientific">Tetragenococcus halophilus subsp. halophilus</name>
    <dbReference type="NCBI Taxonomy" id="1513897"/>
    <lineage>
        <taxon>Bacteria</taxon>
        <taxon>Bacillati</taxon>
        <taxon>Bacillota</taxon>
        <taxon>Bacilli</taxon>
        <taxon>Lactobacillales</taxon>
        <taxon>Enterococcaceae</taxon>
        <taxon>Tetragenococcus</taxon>
    </lineage>
</organism>
<dbReference type="PANTHER" id="PTHR30337:SF0">
    <property type="entry name" value="NUCLEASE SBCCD SUBUNIT D"/>
    <property type="match status" value="1"/>
</dbReference>
<dbReference type="Pfam" id="PF00149">
    <property type="entry name" value="Metallophos"/>
    <property type="match status" value="1"/>
</dbReference>
<keyword evidence="7" id="KW-0235">DNA replication</keyword>
<sequence length="388" mass="44715">MGKTFLEVKTLRFLHTADWHIGKKLHGYDLLVDQKEIIHQILDIALTQQVDAIVIAGDLYDRSVPSVEACELLNQTFIEMNLEKKLPILAISGNHDSAVRLSTGMPWYEQTDFHLYTDLKQSFEPVEIGDVQFFLLPYFEPIAARLYFAEESLSLQAAIKKIIEKMRTAFDKNKKQVLVTHFFIAGSTRSDSETAVEVGGLNRISYELVQDFDYVALGHLHSKNALKTKNAFYSGSPLKFSLSEKDDSKGVWIVDSRSVAPEFHELVAKRDVCSLQASFEELTDPSFYQRMDRNCFWYFQLTDRSVITNMMNQLRAIYPNILGVERVNGRRETKQLEKVQHRKNTPYSMLTSFFEDITGDRLTKKQRDWLDEGLQQSLDTEKRNDDAT</sequence>
<evidence type="ECO:0000256" key="1">
    <source>
        <dbReference type="ARBA" id="ARBA00010555"/>
    </source>
</evidence>
<name>A0A2H6CKL9_TETHA</name>
<dbReference type="InterPro" id="IPR050535">
    <property type="entry name" value="DNA_Repair-Maintenance_Comp"/>
</dbReference>
<reference evidence="10 11" key="1">
    <citation type="submission" date="2016-05" db="EMBL/GenBank/DDBJ databases">
        <title>Whole genome sequencing of Tetragenococcus halophilus subsp. halophilus NISL 7118.</title>
        <authorList>
            <person name="Shiwa Y."/>
            <person name="Nishimura I."/>
            <person name="Yoshikawa H."/>
            <person name="Koyama Y."/>
            <person name="Oguma T."/>
        </authorList>
    </citation>
    <scope>NUCLEOTIDE SEQUENCE [LARGE SCALE GENOMIC DNA]</scope>
    <source>
        <strain evidence="10 11">NISL 7118</strain>
    </source>
</reference>
<evidence type="ECO:0000256" key="4">
    <source>
        <dbReference type="ARBA" id="ARBA00022722"/>
    </source>
</evidence>
<dbReference type="GO" id="GO:0004519">
    <property type="term" value="F:endonuclease activity"/>
    <property type="evidence" value="ECO:0007669"/>
    <property type="project" value="UniProtKB-KW"/>
</dbReference>
<dbReference type="Proteomes" id="UP000236214">
    <property type="component" value="Unassembled WGS sequence"/>
</dbReference>
<dbReference type="InterPro" id="IPR026843">
    <property type="entry name" value="SbcD_C"/>
</dbReference>
<dbReference type="GO" id="GO:0008408">
    <property type="term" value="F:3'-5' exonuclease activity"/>
    <property type="evidence" value="ECO:0007669"/>
    <property type="project" value="InterPro"/>
</dbReference>
<proteinExistence type="inferred from homology"/>
<evidence type="ECO:0000313" key="10">
    <source>
        <dbReference type="EMBL" id="GBD68776.1"/>
    </source>
</evidence>
<feature type="domain" description="Nuclease SbcCD subunit D C-terminal" evidence="9">
    <location>
        <begin position="270"/>
        <end position="356"/>
    </location>
</feature>
<dbReference type="Gene3D" id="3.60.21.10">
    <property type="match status" value="1"/>
</dbReference>
<accession>A0A2H6CKL9</accession>
<evidence type="ECO:0000256" key="2">
    <source>
        <dbReference type="ARBA" id="ARBA00011322"/>
    </source>
</evidence>
<evidence type="ECO:0000256" key="3">
    <source>
        <dbReference type="ARBA" id="ARBA00013365"/>
    </source>
</evidence>
<dbReference type="SUPFAM" id="SSF56300">
    <property type="entry name" value="Metallo-dependent phosphatases"/>
    <property type="match status" value="1"/>
</dbReference>
<dbReference type="AlphaFoldDB" id="A0A2H6CKL9"/>
<protein>
    <recommendedName>
        <fullName evidence="3 7">Nuclease SbcCD subunit D</fullName>
    </recommendedName>
</protein>
<evidence type="ECO:0000259" key="9">
    <source>
        <dbReference type="Pfam" id="PF12320"/>
    </source>
</evidence>
<keyword evidence="5 7" id="KW-0378">Hydrolase</keyword>
<evidence type="ECO:0000256" key="6">
    <source>
        <dbReference type="ARBA" id="ARBA00022839"/>
    </source>
</evidence>
<dbReference type="EMBL" id="BDEC01000067">
    <property type="protein sequence ID" value="GBD68776.1"/>
    <property type="molecule type" value="Genomic_DNA"/>
</dbReference>
<dbReference type="InterPro" id="IPR004593">
    <property type="entry name" value="SbcD"/>
</dbReference>
<keyword evidence="6 7" id="KW-0269">Exonuclease</keyword>
<dbReference type="InterPro" id="IPR004843">
    <property type="entry name" value="Calcineurin-like_PHP"/>
</dbReference>
<dbReference type="Pfam" id="PF12320">
    <property type="entry name" value="SbcD_C"/>
    <property type="match status" value="1"/>
</dbReference>